<organism evidence="8 9">
    <name type="scientific">Canibacter oris</name>
    <dbReference type="NCBI Taxonomy" id="1365628"/>
    <lineage>
        <taxon>Bacteria</taxon>
        <taxon>Bacillati</taxon>
        <taxon>Actinomycetota</taxon>
        <taxon>Actinomycetes</taxon>
        <taxon>Micrococcales</taxon>
        <taxon>Microbacteriaceae</taxon>
        <taxon>Canibacter</taxon>
    </lineage>
</organism>
<evidence type="ECO:0000256" key="1">
    <source>
        <dbReference type="ARBA" id="ARBA00006217"/>
    </source>
</evidence>
<dbReference type="Proteomes" id="UP000571183">
    <property type="component" value="Unassembled WGS sequence"/>
</dbReference>
<name>A0A840DLU7_9MICO</name>
<dbReference type="SMART" id="SM00947">
    <property type="entry name" value="Pro_CA"/>
    <property type="match status" value="1"/>
</dbReference>
<evidence type="ECO:0000256" key="6">
    <source>
        <dbReference type="ARBA" id="ARBA00048348"/>
    </source>
</evidence>
<keyword evidence="9" id="KW-1185">Reference proteome</keyword>
<sequence length="217" mass="23301">MQQRITPQQAWQEMLEGNQRFISGAQRHPHQDASRRDQLLEGQAPNVALFGCSDSRLAAEIIFDRGLGDLFVIRNMGHIVAESIVASLEFAVTELGSALIVVLSHDSCGAVKAAINLSSQQPTPVPPAVERTLQPVLPAVQQVWLKHNSANPYVDPAAIDADAAGRQHLLLTVNDLLRSSTILRDAVAAGVLGVVGCHYNLVDGNIRPLTAVGQLTI</sequence>
<dbReference type="InterPro" id="IPR036874">
    <property type="entry name" value="Carbonic_anhydrase_sf"/>
</dbReference>
<dbReference type="InterPro" id="IPR015892">
    <property type="entry name" value="Carbonic_anhydrase_CS"/>
</dbReference>
<feature type="binding site" evidence="7">
    <location>
        <position position="108"/>
    </location>
    <ligand>
        <name>Zn(2+)</name>
        <dbReference type="ChEBI" id="CHEBI:29105"/>
    </ligand>
</feature>
<dbReference type="CDD" id="cd03378">
    <property type="entry name" value="beta_CA_cladeC"/>
    <property type="match status" value="1"/>
</dbReference>
<feature type="binding site" evidence="7">
    <location>
        <position position="54"/>
    </location>
    <ligand>
        <name>Zn(2+)</name>
        <dbReference type="ChEBI" id="CHEBI:29105"/>
    </ligand>
</feature>
<dbReference type="EMBL" id="JACIFD010000002">
    <property type="protein sequence ID" value="MBB4070967.1"/>
    <property type="molecule type" value="Genomic_DNA"/>
</dbReference>
<dbReference type="PANTHER" id="PTHR11002:SF79">
    <property type="entry name" value="CARBONIC ANHYDRASE 2"/>
    <property type="match status" value="1"/>
</dbReference>
<protein>
    <recommendedName>
        <fullName evidence="2">carbonic anhydrase</fullName>
        <ecNumber evidence="2">4.2.1.1</ecNumber>
    </recommendedName>
</protein>
<gene>
    <name evidence="8" type="ORF">F5897_000251</name>
</gene>
<reference evidence="8" key="1">
    <citation type="submission" date="2020-08" db="EMBL/GenBank/DDBJ databases">
        <title>Sequencing the genomes of 1000 actinobacteria strains.</title>
        <authorList>
            <person name="Klenk H.-P."/>
        </authorList>
    </citation>
    <scope>NUCLEOTIDE SEQUENCE [LARGE SCALE GENOMIC DNA]</scope>
    <source>
        <strain evidence="8">DSM 27064</strain>
    </source>
</reference>
<feature type="binding site" evidence="7">
    <location>
        <position position="52"/>
    </location>
    <ligand>
        <name>Zn(2+)</name>
        <dbReference type="ChEBI" id="CHEBI:29105"/>
    </ligand>
</feature>
<evidence type="ECO:0000256" key="4">
    <source>
        <dbReference type="ARBA" id="ARBA00023239"/>
    </source>
</evidence>
<comment type="catalytic activity">
    <reaction evidence="6">
        <text>hydrogencarbonate + H(+) = CO2 + H2O</text>
        <dbReference type="Rhea" id="RHEA:10748"/>
        <dbReference type="ChEBI" id="CHEBI:15377"/>
        <dbReference type="ChEBI" id="CHEBI:15378"/>
        <dbReference type="ChEBI" id="CHEBI:16526"/>
        <dbReference type="ChEBI" id="CHEBI:17544"/>
        <dbReference type="EC" id="4.2.1.1"/>
    </reaction>
</comment>
<evidence type="ECO:0000256" key="7">
    <source>
        <dbReference type="PIRSR" id="PIRSR601765-1"/>
    </source>
</evidence>
<feature type="binding site" evidence="7">
    <location>
        <position position="105"/>
    </location>
    <ligand>
        <name>Zn(2+)</name>
        <dbReference type="ChEBI" id="CHEBI:29105"/>
    </ligand>
</feature>
<keyword evidence="7" id="KW-0479">Metal-binding</keyword>
<dbReference type="Pfam" id="PF00484">
    <property type="entry name" value="Pro_CA"/>
    <property type="match status" value="1"/>
</dbReference>
<dbReference type="GO" id="GO:0015976">
    <property type="term" value="P:carbon utilization"/>
    <property type="evidence" value="ECO:0007669"/>
    <property type="project" value="InterPro"/>
</dbReference>
<dbReference type="EC" id="4.2.1.1" evidence="2"/>
<dbReference type="GO" id="GO:0008270">
    <property type="term" value="F:zinc ion binding"/>
    <property type="evidence" value="ECO:0007669"/>
    <property type="project" value="InterPro"/>
</dbReference>
<evidence type="ECO:0000313" key="9">
    <source>
        <dbReference type="Proteomes" id="UP000571183"/>
    </source>
</evidence>
<dbReference type="GO" id="GO:0004089">
    <property type="term" value="F:carbonate dehydratase activity"/>
    <property type="evidence" value="ECO:0007669"/>
    <property type="project" value="UniProtKB-EC"/>
</dbReference>
<comment type="caution">
    <text evidence="8">The sequence shown here is derived from an EMBL/GenBank/DDBJ whole genome shotgun (WGS) entry which is preliminary data.</text>
</comment>
<dbReference type="InterPro" id="IPR001765">
    <property type="entry name" value="Carbonic_anhydrase"/>
</dbReference>
<comment type="cofactor">
    <cofactor evidence="7">
        <name>Zn(2+)</name>
        <dbReference type="ChEBI" id="CHEBI:29105"/>
    </cofactor>
    <text evidence="7">Binds 1 zinc ion per subunit.</text>
</comment>
<comment type="similarity">
    <text evidence="1">Belongs to the beta-class carbonic anhydrase family.</text>
</comment>
<keyword evidence="4 8" id="KW-0456">Lyase</keyword>
<evidence type="ECO:0000256" key="5">
    <source>
        <dbReference type="ARBA" id="ARBA00024993"/>
    </source>
</evidence>
<dbReference type="PANTHER" id="PTHR11002">
    <property type="entry name" value="CARBONIC ANHYDRASE"/>
    <property type="match status" value="1"/>
</dbReference>
<evidence type="ECO:0000256" key="2">
    <source>
        <dbReference type="ARBA" id="ARBA00012925"/>
    </source>
</evidence>
<dbReference type="SUPFAM" id="SSF53056">
    <property type="entry name" value="beta-carbonic anhydrase, cab"/>
    <property type="match status" value="1"/>
</dbReference>
<comment type="function">
    <text evidence="5">Catalyzes the reversible hydration of carbon dioxide to form bicarbonate.</text>
</comment>
<dbReference type="RefSeq" id="WP_183304207.1">
    <property type="nucleotide sequence ID" value="NZ_JACIFD010000002.1"/>
</dbReference>
<evidence type="ECO:0000256" key="3">
    <source>
        <dbReference type="ARBA" id="ARBA00022833"/>
    </source>
</evidence>
<accession>A0A840DLU7</accession>
<keyword evidence="3 7" id="KW-0862">Zinc</keyword>
<proteinExistence type="inferred from homology"/>
<dbReference type="AlphaFoldDB" id="A0A840DLU7"/>
<dbReference type="PROSITE" id="PS00704">
    <property type="entry name" value="PROK_CO2_ANHYDRASE_1"/>
    <property type="match status" value="1"/>
</dbReference>
<evidence type="ECO:0000313" key="8">
    <source>
        <dbReference type="EMBL" id="MBB4070967.1"/>
    </source>
</evidence>
<dbReference type="Gene3D" id="3.40.1050.10">
    <property type="entry name" value="Carbonic anhydrase"/>
    <property type="match status" value="1"/>
</dbReference>